<protein>
    <submittedName>
        <fullName evidence="1">3-oxoacyl-[acyl-carrier protein] reductase</fullName>
    </submittedName>
</protein>
<sequence>MSTILITGASHGVGKAFAIACAESGRFTKIILNGGSDKAALEDTARRVSAAGDLICIADIGDVSDLAYVQGLRERFGPVDTLVNNAGISRTGLLTDMSPEEWDRVLRVNVTSLYNTCHTYVPDMVSAGGGRILNVSSVWGLCGASCEVAYSASKGAVNAFTKALAKELAPSHIRVNAIALGIIDTRMNAHLSENETAEIRDQIPAGYIASPEEAAQAMLRLLEMPEYFNGEIVRFDGCWI</sequence>
<evidence type="ECO:0000313" key="1">
    <source>
        <dbReference type="EMBL" id="SMC57748.1"/>
    </source>
</evidence>
<dbReference type="Proteomes" id="UP000192328">
    <property type="component" value="Unassembled WGS sequence"/>
</dbReference>
<dbReference type="EMBL" id="FWXZ01000002">
    <property type="protein sequence ID" value="SMC57748.1"/>
    <property type="molecule type" value="Genomic_DNA"/>
</dbReference>
<reference evidence="1" key="1">
    <citation type="submission" date="2017-04" db="EMBL/GenBank/DDBJ databases">
        <authorList>
            <person name="Varghese N."/>
            <person name="Submissions S."/>
        </authorList>
    </citation>
    <scope>NUCLEOTIDE SEQUENCE</scope>
    <source>
        <strain evidence="1">WTE2008</strain>
    </source>
</reference>
<comment type="caution">
    <text evidence="1">The sequence shown here is derived from an EMBL/GenBank/DDBJ whole genome shotgun (WGS) entry which is preliminary data.</text>
</comment>
<proteinExistence type="predicted"/>
<accession>A0AC61PKY3</accession>
<keyword evidence="2" id="KW-1185">Reference proteome</keyword>
<evidence type="ECO:0000313" key="2">
    <source>
        <dbReference type="Proteomes" id="UP000192328"/>
    </source>
</evidence>
<name>A0AC61PKY3_9FIRM</name>
<organism evidence="1 2">
    <name type="scientific">Aristaeella lactis</name>
    <dbReference type="NCBI Taxonomy" id="3046383"/>
    <lineage>
        <taxon>Bacteria</taxon>
        <taxon>Bacillati</taxon>
        <taxon>Bacillota</taxon>
        <taxon>Clostridia</taxon>
        <taxon>Eubacteriales</taxon>
        <taxon>Aristaeellaceae</taxon>
        <taxon>Aristaeella</taxon>
    </lineage>
</organism>
<gene>
    <name evidence="1" type="ORF">SAMN06297397_1484</name>
</gene>